<accession>A0A4S8J7G6</accession>
<reference evidence="1 2" key="1">
    <citation type="journal article" date="2019" name="Nat. Plants">
        <title>Genome sequencing of Musa balbisiana reveals subgenome evolution and function divergence in polyploid bananas.</title>
        <authorList>
            <person name="Yao X."/>
        </authorList>
    </citation>
    <scope>NUCLEOTIDE SEQUENCE [LARGE SCALE GENOMIC DNA]</scope>
    <source>
        <strain evidence="2">cv. DH-PKW</strain>
        <tissue evidence="1">Leaves</tissue>
    </source>
</reference>
<proteinExistence type="predicted"/>
<evidence type="ECO:0000313" key="2">
    <source>
        <dbReference type="Proteomes" id="UP000317650"/>
    </source>
</evidence>
<evidence type="ECO:0000313" key="1">
    <source>
        <dbReference type="EMBL" id="THU57517.1"/>
    </source>
</evidence>
<organism evidence="1 2">
    <name type="scientific">Musa balbisiana</name>
    <name type="common">Banana</name>
    <dbReference type="NCBI Taxonomy" id="52838"/>
    <lineage>
        <taxon>Eukaryota</taxon>
        <taxon>Viridiplantae</taxon>
        <taxon>Streptophyta</taxon>
        <taxon>Embryophyta</taxon>
        <taxon>Tracheophyta</taxon>
        <taxon>Spermatophyta</taxon>
        <taxon>Magnoliopsida</taxon>
        <taxon>Liliopsida</taxon>
        <taxon>Zingiberales</taxon>
        <taxon>Musaceae</taxon>
        <taxon>Musa</taxon>
    </lineage>
</organism>
<keyword evidence="2" id="KW-1185">Reference proteome</keyword>
<sequence>MTEVATVTTPPSTLSLVARFRFRESETSDMQDSQLKYSFGAFTYLSEMSSKSPNNTKTLVEGSH</sequence>
<gene>
    <name evidence="1" type="ORF">C4D60_Mb03t04360</name>
</gene>
<dbReference type="EMBL" id="PYDT01000006">
    <property type="protein sequence ID" value="THU57517.1"/>
    <property type="molecule type" value="Genomic_DNA"/>
</dbReference>
<dbReference type="AlphaFoldDB" id="A0A4S8J7G6"/>
<name>A0A4S8J7G6_MUSBA</name>
<comment type="caution">
    <text evidence="1">The sequence shown here is derived from an EMBL/GenBank/DDBJ whole genome shotgun (WGS) entry which is preliminary data.</text>
</comment>
<protein>
    <submittedName>
        <fullName evidence="1">Uncharacterized protein</fullName>
    </submittedName>
</protein>
<dbReference type="Proteomes" id="UP000317650">
    <property type="component" value="Chromosome 3"/>
</dbReference>